<sequence>MDDAVRISEQAFRIVYEGSFRLWFRTYEAAIRNPDLTLLAPYLSFSKAFRHFPPFLKGLRIQHSLDRTHNQAYATGTTTWWSTNPCGSKLPPFAMQTRFEIGTRHPFPLHVSIAEEPDCASD</sequence>
<dbReference type="Proteomes" id="UP001305647">
    <property type="component" value="Unassembled WGS sequence"/>
</dbReference>
<dbReference type="AlphaFoldDB" id="A0AAN6Q4J7"/>
<evidence type="ECO:0000313" key="2">
    <source>
        <dbReference type="Proteomes" id="UP001305647"/>
    </source>
</evidence>
<organism evidence="1 2">
    <name type="scientific">Parathielavia hyrcaniae</name>
    <dbReference type="NCBI Taxonomy" id="113614"/>
    <lineage>
        <taxon>Eukaryota</taxon>
        <taxon>Fungi</taxon>
        <taxon>Dikarya</taxon>
        <taxon>Ascomycota</taxon>
        <taxon>Pezizomycotina</taxon>
        <taxon>Sordariomycetes</taxon>
        <taxon>Sordariomycetidae</taxon>
        <taxon>Sordariales</taxon>
        <taxon>Chaetomiaceae</taxon>
        <taxon>Parathielavia</taxon>
    </lineage>
</organism>
<protein>
    <submittedName>
        <fullName evidence="1">Uncharacterized protein</fullName>
    </submittedName>
</protein>
<dbReference type="EMBL" id="MU863628">
    <property type="protein sequence ID" value="KAK4103457.1"/>
    <property type="molecule type" value="Genomic_DNA"/>
</dbReference>
<keyword evidence="2" id="KW-1185">Reference proteome</keyword>
<evidence type="ECO:0000313" key="1">
    <source>
        <dbReference type="EMBL" id="KAK4103457.1"/>
    </source>
</evidence>
<name>A0AAN6Q4J7_9PEZI</name>
<proteinExistence type="predicted"/>
<comment type="caution">
    <text evidence="1">The sequence shown here is derived from an EMBL/GenBank/DDBJ whole genome shotgun (WGS) entry which is preliminary data.</text>
</comment>
<gene>
    <name evidence="1" type="ORF">N658DRAFT_547663</name>
</gene>
<reference evidence="1" key="2">
    <citation type="submission" date="2023-05" db="EMBL/GenBank/DDBJ databases">
        <authorList>
            <consortium name="Lawrence Berkeley National Laboratory"/>
            <person name="Steindorff A."/>
            <person name="Hensen N."/>
            <person name="Bonometti L."/>
            <person name="Westerberg I."/>
            <person name="Brannstrom I.O."/>
            <person name="Guillou S."/>
            <person name="Cros-Aarteil S."/>
            <person name="Calhoun S."/>
            <person name="Haridas S."/>
            <person name="Kuo A."/>
            <person name="Mondo S."/>
            <person name="Pangilinan J."/>
            <person name="Riley R."/>
            <person name="Labutti K."/>
            <person name="Andreopoulos B."/>
            <person name="Lipzen A."/>
            <person name="Chen C."/>
            <person name="Yanf M."/>
            <person name="Daum C."/>
            <person name="Ng V."/>
            <person name="Clum A."/>
            <person name="Ohm R."/>
            <person name="Martin F."/>
            <person name="Silar P."/>
            <person name="Natvig D."/>
            <person name="Lalanne C."/>
            <person name="Gautier V."/>
            <person name="Ament-Velasquez S.L."/>
            <person name="Kruys A."/>
            <person name="Hutchinson M.I."/>
            <person name="Powell A.J."/>
            <person name="Barry K."/>
            <person name="Miller A.N."/>
            <person name="Grigoriev I.V."/>
            <person name="Debuchy R."/>
            <person name="Gladieux P."/>
            <person name="Thoren M.H."/>
            <person name="Johannesson H."/>
        </authorList>
    </citation>
    <scope>NUCLEOTIDE SEQUENCE</scope>
    <source>
        <strain evidence="1">CBS 757.83</strain>
    </source>
</reference>
<reference evidence="1" key="1">
    <citation type="journal article" date="2023" name="Mol. Phylogenet. Evol.">
        <title>Genome-scale phylogeny and comparative genomics of the fungal order Sordariales.</title>
        <authorList>
            <person name="Hensen N."/>
            <person name="Bonometti L."/>
            <person name="Westerberg I."/>
            <person name="Brannstrom I.O."/>
            <person name="Guillou S."/>
            <person name="Cros-Aarteil S."/>
            <person name="Calhoun S."/>
            <person name="Haridas S."/>
            <person name="Kuo A."/>
            <person name="Mondo S."/>
            <person name="Pangilinan J."/>
            <person name="Riley R."/>
            <person name="LaButti K."/>
            <person name="Andreopoulos B."/>
            <person name="Lipzen A."/>
            <person name="Chen C."/>
            <person name="Yan M."/>
            <person name="Daum C."/>
            <person name="Ng V."/>
            <person name="Clum A."/>
            <person name="Steindorff A."/>
            <person name="Ohm R.A."/>
            <person name="Martin F."/>
            <person name="Silar P."/>
            <person name="Natvig D.O."/>
            <person name="Lalanne C."/>
            <person name="Gautier V."/>
            <person name="Ament-Velasquez S.L."/>
            <person name="Kruys A."/>
            <person name="Hutchinson M.I."/>
            <person name="Powell A.J."/>
            <person name="Barry K."/>
            <person name="Miller A.N."/>
            <person name="Grigoriev I.V."/>
            <person name="Debuchy R."/>
            <person name="Gladieux P."/>
            <person name="Hiltunen Thoren M."/>
            <person name="Johannesson H."/>
        </authorList>
    </citation>
    <scope>NUCLEOTIDE SEQUENCE</scope>
    <source>
        <strain evidence="1">CBS 757.83</strain>
    </source>
</reference>
<accession>A0AAN6Q4J7</accession>